<dbReference type="OrthoDB" id="9877270at2"/>
<dbReference type="KEGG" id="lbn:LBUCD034_0959"/>
<dbReference type="EMBL" id="CP003043">
    <property type="protein sequence ID" value="AFS00006.1"/>
    <property type="molecule type" value="Genomic_DNA"/>
</dbReference>
<evidence type="ECO:0000313" key="1">
    <source>
        <dbReference type="EMBL" id="AFS00006.1"/>
    </source>
</evidence>
<organism evidence="1 2">
    <name type="scientific">Lentilactobacillus buchneri subsp. silagei CD034</name>
    <dbReference type="NCBI Taxonomy" id="1071400"/>
    <lineage>
        <taxon>Bacteria</taxon>
        <taxon>Bacillati</taxon>
        <taxon>Bacillota</taxon>
        <taxon>Bacilli</taxon>
        <taxon>Lactobacillales</taxon>
        <taxon>Lactobacillaceae</taxon>
        <taxon>Lentilactobacillus</taxon>
        <taxon>Lentilactobacillus buchneri subsp. silagei</taxon>
    </lineage>
</organism>
<proteinExistence type="predicted"/>
<dbReference type="PATRIC" id="fig|1071400.3.peg.915"/>
<keyword evidence="2" id="KW-1185">Reference proteome</keyword>
<dbReference type="HOGENOM" id="CLU_2382451_0_0_9"/>
<gene>
    <name evidence="1" type="ORF">LBUCD034_0959</name>
</gene>
<name>J9W719_LENBU</name>
<protein>
    <submittedName>
        <fullName evidence="1">Uncharacterized protein</fullName>
    </submittedName>
</protein>
<evidence type="ECO:0000313" key="2">
    <source>
        <dbReference type="Proteomes" id="UP000007332"/>
    </source>
</evidence>
<sequence>MQQRYDQSNSKYVNEFGKIDDRLAEDEINKDFLVMSTELGISEDQINLMTQDEYIFNRAKAKLVRQEKESVIAQGVYYGMAKILNEMFGKKKGK</sequence>
<accession>J9W719</accession>
<dbReference type="AlphaFoldDB" id="J9W719"/>
<dbReference type="RefSeq" id="WP_014939787.1">
    <property type="nucleotide sequence ID" value="NC_018610.1"/>
</dbReference>
<reference evidence="1 2" key="1">
    <citation type="journal article" date="2012" name="J. Biotechnol.">
        <title>Insights into the completely annotated genome of Lactobacillus buchneri CD034, a strain isolated from stable grass silage.</title>
        <authorList>
            <person name="Heinl S."/>
            <person name="Wibberg D."/>
            <person name="Eikmeyer F."/>
            <person name="Szczepanowski R."/>
            <person name="Blom J."/>
            <person name="Linke B."/>
            <person name="Goesmann A."/>
            <person name="Grabherr R."/>
            <person name="Schwab H."/>
            <person name="Puhler A."/>
            <person name="Schluter A."/>
        </authorList>
    </citation>
    <scope>NUCLEOTIDE SEQUENCE [LARGE SCALE GENOMIC DNA]</scope>
    <source>
        <strain evidence="1 2">CD034</strain>
    </source>
</reference>
<dbReference type="Proteomes" id="UP000007332">
    <property type="component" value="Chromosome"/>
</dbReference>
<dbReference type="STRING" id="1071400.LBUCD034_0959"/>